<organism evidence="2 3">
    <name type="scientific">Romanomermis culicivorax</name>
    <name type="common">Nematode worm</name>
    <dbReference type="NCBI Taxonomy" id="13658"/>
    <lineage>
        <taxon>Eukaryota</taxon>
        <taxon>Metazoa</taxon>
        <taxon>Ecdysozoa</taxon>
        <taxon>Nematoda</taxon>
        <taxon>Enoplea</taxon>
        <taxon>Dorylaimia</taxon>
        <taxon>Mermithida</taxon>
        <taxon>Mermithoidea</taxon>
        <taxon>Mermithidae</taxon>
        <taxon>Romanomermis</taxon>
    </lineage>
</organism>
<evidence type="ECO:0000313" key="2">
    <source>
        <dbReference type="Proteomes" id="UP000887565"/>
    </source>
</evidence>
<reference evidence="3" key="1">
    <citation type="submission" date="2022-11" db="UniProtKB">
        <authorList>
            <consortium name="WormBaseParasite"/>
        </authorList>
    </citation>
    <scope>IDENTIFICATION</scope>
</reference>
<protein>
    <submittedName>
        <fullName evidence="3">Uncharacterized protein</fullName>
    </submittedName>
</protein>
<dbReference type="AlphaFoldDB" id="A0A915HYC4"/>
<name>A0A915HYC4_ROMCU</name>
<sequence length="91" mass="10325">MEKIEWPTRYGIPFEPYQAFFRSPPSAPGPPASSDSAPPLPPPRSDSLISEFEKRFRFRTLALLPSPEEHSNNSKNYGNFRNGRKPAPRIP</sequence>
<evidence type="ECO:0000256" key="1">
    <source>
        <dbReference type="SAM" id="MobiDB-lite"/>
    </source>
</evidence>
<keyword evidence="2" id="KW-1185">Reference proteome</keyword>
<dbReference type="WBParaSite" id="nRc.2.0.1.t06572-RA">
    <property type="protein sequence ID" value="nRc.2.0.1.t06572-RA"/>
    <property type="gene ID" value="nRc.2.0.1.g06572"/>
</dbReference>
<accession>A0A915HYC4</accession>
<evidence type="ECO:0000313" key="3">
    <source>
        <dbReference type="WBParaSite" id="nRc.2.0.1.t06572-RA"/>
    </source>
</evidence>
<dbReference type="Proteomes" id="UP000887565">
    <property type="component" value="Unplaced"/>
</dbReference>
<feature type="region of interest" description="Disordered" evidence="1">
    <location>
        <begin position="64"/>
        <end position="91"/>
    </location>
</feature>
<feature type="compositionally biased region" description="Basic residues" evidence="1">
    <location>
        <begin position="82"/>
        <end position="91"/>
    </location>
</feature>
<feature type="region of interest" description="Disordered" evidence="1">
    <location>
        <begin position="21"/>
        <end position="47"/>
    </location>
</feature>
<proteinExistence type="predicted"/>